<dbReference type="InterPro" id="IPR002514">
    <property type="entry name" value="Transposase_8"/>
</dbReference>
<dbReference type="Pfam" id="PF01527">
    <property type="entry name" value="HTH_Tnp_1"/>
    <property type="match status" value="1"/>
</dbReference>
<feature type="region of interest" description="Disordered" evidence="2">
    <location>
        <begin position="65"/>
        <end position="87"/>
    </location>
</feature>
<dbReference type="InterPro" id="IPR009057">
    <property type="entry name" value="Homeodomain-like_sf"/>
</dbReference>
<reference evidence="3 4" key="1">
    <citation type="journal article" date="2015" name="Stand. Genomic Sci.">
        <title>Genomic Encyclopedia of Bacterial and Archaeal Type Strains, Phase III: the genomes of soil and plant-associated and newly described type strains.</title>
        <authorList>
            <person name="Whitman W.B."/>
            <person name="Woyke T."/>
            <person name="Klenk H.P."/>
            <person name="Zhou Y."/>
            <person name="Lilburn T.G."/>
            <person name="Beck B.J."/>
            <person name="De Vos P."/>
            <person name="Vandamme P."/>
            <person name="Eisen J.A."/>
            <person name="Garrity G."/>
            <person name="Hugenholtz P."/>
            <person name="Kyrpides N.C."/>
        </authorList>
    </citation>
    <scope>NUCLEOTIDE SEQUENCE [LARGE SCALE GENOMIC DNA]</scope>
    <source>
        <strain evidence="3 4">CGMCC 1.10136</strain>
    </source>
</reference>
<accession>A0A562LA74</accession>
<evidence type="ECO:0000313" key="4">
    <source>
        <dbReference type="Proteomes" id="UP000316471"/>
    </source>
</evidence>
<feature type="region of interest" description="Disordered" evidence="2">
    <location>
        <begin position="1"/>
        <end position="23"/>
    </location>
</feature>
<dbReference type="SUPFAM" id="SSF46689">
    <property type="entry name" value="Homeodomain-like"/>
    <property type="match status" value="1"/>
</dbReference>
<dbReference type="GO" id="GO:0006313">
    <property type="term" value="P:DNA transposition"/>
    <property type="evidence" value="ECO:0007669"/>
    <property type="project" value="InterPro"/>
</dbReference>
<protein>
    <submittedName>
        <fullName evidence="3">Transposase</fullName>
    </submittedName>
</protein>
<evidence type="ECO:0000256" key="2">
    <source>
        <dbReference type="SAM" id="MobiDB-lite"/>
    </source>
</evidence>
<dbReference type="Proteomes" id="UP000316471">
    <property type="component" value="Unassembled WGS sequence"/>
</dbReference>
<comment type="similarity">
    <text evidence="1">Belongs to the transposase 8 family.</text>
</comment>
<proteinExistence type="inferred from homology"/>
<evidence type="ECO:0000313" key="3">
    <source>
        <dbReference type="EMBL" id="TWI04466.1"/>
    </source>
</evidence>
<dbReference type="OrthoDB" id="7282227at2"/>
<dbReference type="GO" id="GO:0004803">
    <property type="term" value="F:transposase activity"/>
    <property type="evidence" value="ECO:0007669"/>
    <property type="project" value="InterPro"/>
</dbReference>
<evidence type="ECO:0000256" key="1">
    <source>
        <dbReference type="ARBA" id="ARBA00009964"/>
    </source>
</evidence>
<gene>
    <name evidence="3" type="ORF">IP93_03130</name>
</gene>
<organism evidence="3 4">
    <name type="scientific">Aerolutibacter ruishenii</name>
    <dbReference type="NCBI Taxonomy" id="686800"/>
    <lineage>
        <taxon>Bacteria</taxon>
        <taxon>Pseudomonadati</taxon>
        <taxon>Pseudomonadota</taxon>
        <taxon>Gammaproteobacteria</taxon>
        <taxon>Lysobacterales</taxon>
        <taxon>Lysobacteraceae</taxon>
        <taxon>Aerolutibacter</taxon>
    </lineage>
</organism>
<dbReference type="RefSeq" id="WP_158636385.1">
    <property type="nucleotide sequence ID" value="NZ_VLKP01000027.1"/>
</dbReference>
<dbReference type="EMBL" id="VLKP01000027">
    <property type="protein sequence ID" value="TWI04466.1"/>
    <property type="molecule type" value="Genomic_DNA"/>
</dbReference>
<keyword evidence="4" id="KW-1185">Reference proteome</keyword>
<dbReference type="AlphaFoldDB" id="A0A562LA74"/>
<dbReference type="GO" id="GO:0003677">
    <property type="term" value="F:DNA binding"/>
    <property type="evidence" value="ECO:0007669"/>
    <property type="project" value="InterPro"/>
</dbReference>
<sequence length="131" mass="15031">MSPDSPTTAEIAPDPQLEKRTRRRFSAPEKLRLLAQADALAHGEQGAWLRRNGLYAAQLSAWRKQQTEHGLEGLQSQAPGRKAADPRERRIEQLQRENSRLQRRAEVAEQLVELQKKVFQLVEKAQQENRS</sequence>
<comment type="caution">
    <text evidence="3">The sequence shown here is derived from an EMBL/GenBank/DDBJ whole genome shotgun (WGS) entry which is preliminary data.</text>
</comment>
<name>A0A562LA74_9GAMM</name>